<dbReference type="AlphaFoldDB" id="A0A0L0UZN1"/>
<evidence type="ECO:0000313" key="3">
    <source>
        <dbReference type="Proteomes" id="UP000054564"/>
    </source>
</evidence>
<sequence>MASFTTHVSFSFESWDHNSNKNKRKTEDKQVEKIKRQKLHDQKQADKVRKEEEKKKKEEEKKKKKTEEPPKKRVNPARSTKTTTQKEKSQDAQTPPKKKLRPIKTAALLPPPASTSKSGHHEPEDAPQWKEDLPFITRSTVAQVLNVDSDGHCGFRLVLWCLGRGQGDHIKIRDEMIKEINSRRKWYEDMAIFHDINKALLYIGCDNANGCGRDKWMSLPSMAAQLLGGWAKKASPEALPWKARYAECFKITAKLHPPKNY</sequence>
<feature type="compositionally biased region" description="Basic and acidic residues" evidence="1">
    <location>
        <begin position="14"/>
        <end position="71"/>
    </location>
</feature>
<evidence type="ECO:0000313" key="2">
    <source>
        <dbReference type="EMBL" id="KNE92483.1"/>
    </source>
</evidence>
<feature type="region of interest" description="Disordered" evidence="1">
    <location>
        <begin position="1"/>
        <end position="130"/>
    </location>
</feature>
<organism evidence="2 3">
    <name type="scientific">Puccinia striiformis f. sp. tritici PST-78</name>
    <dbReference type="NCBI Taxonomy" id="1165861"/>
    <lineage>
        <taxon>Eukaryota</taxon>
        <taxon>Fungi</taxon>
        <taxon>Dikarya</taxon>
        <taxon>Basidiomycota</taxon>
        <taxon>Pucciniomycotina</taxon>
        <taxon>Pucciniomycetes</taxon>
        <taxon>Pucciniales</taxon>
        <taxon>Pucciniaceae</taxon>
        <taxon>Puccinia</taxon>
    </lineage>
</organism>
<dbReference type="EMBL" id="AJIL01000162">
    <property type="protein sequence ID" value="KNE92483.1"/>
    <property type="molecule type" value="Genomic_DNA"/>
</dbReference>
<feature type="compositionally biased region" description="Polar residues" evidence="1">
    <location>
        <begin position="1"/>
        <end position="12"/>
    </location>
</feature>
<keyword evidence="3" id="KW-1185">Reference proteome</keyword>
<reference evidence="3" key="1">
    <citation type="submission" date="2014-03" db="EMBL/GenBank/DDBJ databases">
        <title>The Genome Sequence of Puccinia striiformis f. sp. tritici PST-78.</title>
        <authorList>
            <consortium name="The Broad Institute Genome Sequencing Platform"/>
            <person name="Cuomo C."/>
            <person name="Hulbert S."/>
            <person name="Chen X."/>
            <person name="Walker B."/>
            <person name="Young S.K."/>
            <person name="Zeng Q."/>
            <person name="Gargeya S."/>
            <person name="Fitzgerald M."/>
            <person name="Haas B."/>
            <person name="Abouelleil A."/>
            <person name="Alvarado L."/>
            <person name="Arachchi H.M."/>
            <person name="Berlin A.M."/>
            <person name="Chapman S.B."/>
            <person name="Goldberg J."/>
            <person name="Griggs A."/>
            <person name="Gujja S."/>
            <person name="Hansen M."/>
            <person name="Howarth C."/>
            <person name="Imamovic A."/>
            <person name="Larimer J."/>
            <person name="McCowan C."/>
            <person name="Montmayeur A."/>
            <person name="Murphy C."/>
            <person name="Neiman D."/>
            <person name="Pearson M."/>
            <person name="Priest M."/>
            <person name="Roberts A."/>
            <person name="Saif S."/>
            <person name="Shea T."/>
            <person name="Sisk P."/>
            <person name="Sykes S."/>
            <person name="Wortman J."/>
            <person name="Nusbaum C."/>
            <person name="Birren B."/>
        </authorList>
    </citation>
    <scope>NUCLEOTIDE SEQUENCE [LARGE SCALE GENOMIC DNA]</scope>
    <source>
        <strain evidence="3">race PST-78</strain>
    </source>
</reference>
<dbReference type="OrthoDB" id="1694816at2759"/>
<evidence type="ECO:0000256" key="1">
    <source>
        <dbReference type="SAM" id="MobiDB-lite"/>
    </source>
</evidence>
<feature type="compositionally biased region" description="Basic and acidic residues" evidence="1">
    <location>
        <begin position="119"/>
        <end position="130"/>
    </location>
</feature>
<dbReference type="Proteomes" id="UP000054564">
    <property type="component" value="Unassembled WGS sequence"/>
</dbReference>
<comment type="caution">
    <text evidence="2">The sequence shown here is derived from an EMBL/GenBank/DDBJ whole genome shotgun (WGS) entry which is preliminary data.</text>
</comment>
<name>A0A0L0UZN1_9BASI</name>
<evidence type="ECO:0008006" key="4">
    <source>
        <dbReference type="Google" id="ProtNLM"/>
    </source>
</evidence>
<dbReference type="CDD" id="cd22744">
    <property type="entry name" value="OTU"/>
    <property type="match status" value="1"/>
</dbReference>
<gene>
    <name evidence="2" type="ORF">PSTG_14083</name>
</gene>
<proteinExistence type="predicted"/>
<accession>A0A0L0UZN1</accession>
<protein>
    <recommendedName>
        <fullName evidence="4">OTU domain-containing protein</fullName>
    </recommendedName>
</protein>